<organism evidence="1 2">
    <name type="scientific">Psylliodes chrysocephalus</name>
    <dbReference type="NCBI Taxonomy" id="3402493"/>
    <lineage>
        <taxon>Eukaryota</taxon>
        <taxon>Metazoa</taxon>
        <taxon>Ecdysozoa</taxon>
        <taxon>Arthropoda</taxon>
        <taxon>Hexapoda</taxon>
        <taxon>Insecta</taxon>
        <taxon>Pterygota</taxon>
        <taxon>Neoptera</taxon>
        <taxon>Endopterygota</taxon>
        <taxon>Coleoptera</taxon>
        <taxon>Polyphaga</taxon>
        <taxon>Cucujiformia</taxon>
        <taxon>Chrysomeloidea</taxon>
        <taxon>Chrysomelidae</taxon>
        <taxon>Galerucinae</taxon>
        <taxon>Alticini</taxon>
        <taxon>Psylliodes</taxon>
    </lineage>
</organism>
<sequence length="177" mass="20050">MKITLGDGSSNTIQHTYMTECSIDDKWLKTELHFLPKQPSEAIIGTQEIMKWGLDLTSILNKCKTVEEPASLPDRLTDQIPTASNIEEIPTFAPEYPEISSIDINLSLSQTEKQELQNLLRVELEKFKQIKGVTPLIKHKIKLKHNTPVKQRPQTRLCQSILTIKTTFLTVSAITIP</sequence>
<keyword evidence="2" id="KW-1185">Reference proteome</keyword>
<dbReference type="OrthoDB" id="8056871at2759"/>
<proteinExistence type="predicted"/>
<gene>
    <name evidence="1" type="ORF">PSYICH_LOCUS13387</name>
</gene>
<reference evidence="1" key="1">
    <citation type="submission" date="2022-01" db="EMBL/GenBank/DDBJ databases">
        <authorList>
            <person name="King R."/>
        </authorList>
    </citation>
    <scope>NUCLEOTIDE SEQUENCE</scope>
</reference>
<name>A0A9P0GJB6_9CUCU</name>
<dbReference type="Proteomes" id="UP001153636">
    <property type="component" value="Chromosome 7"/>
</dbReference>
<evidence type="ECO:0000313" key="2">
    <source>
        <dbReference type="Proteomes" id="UP001153636"/>
    </source>
</evidence>
<dbReference type="AlphaFoldDB" id="A0A9P0GJB6"/>
<dbReference type="EMBL" id="OV651819">
    <property type="protein sequence ID" value="CAH1112987.1"/>
    <property type="molecule type" value="Genomic_DNA"/>
</dbReference>
<accession>A0A9P0GJB6</accession>
<protein>
    <submittedName>
        <fullName evidence="1">Uncharacterized protein</fullName>
    </submittedName>
</protein>
<evidence type="ECO:0000313" key="1">
    <source>
        <dbReference type="EMBL" id="CAH1112987.1"/>
    </source>
</evidence>